<dbReference type="FunFam" id="1.20.1270.60:FF:000009">
    <property type="entry name" value="Protein kinase C and casein kinase substrate in neurons 2"/>
    <property type="match status" value="1"/>
</dbReference>
<dbReference type="FunFam" id="2.30.30.40:FF:000014">
    <property type="entry name" value="Kinase C and casein kinase substrate in neurons protein"/>
    <property type="match status" value="1"/>
</dbReference>
<dbReference type="InterPro" id="IPR036028">
    <property type="entry name" value="SH3-like_dom_sf"/>
</dbReference>
<dbReference type="Pfam" id="PF00611">
    <property type="entry name" value="FCH"/>
    <property type="match status" value="1"/>
</dbReference>
<dbReference type="GO" id="GO:0005543">
    <property type="term" value="F:phospholipid binding"/>
    <property type="evidence" value="ECO:0007669"/>
    <property type="project" value="TreeGrafter"/>
</dbReference>
<reference evidence="17" key="1">
    <citation type="submission" date="2021-03" db="EMBL/GenBank/DDBJ databases">
        <title>Chromosome level genome of the anhydrobiotic midge Polypedilum vanderplanki.</title>
        <authorList>
            <person name="Yoshida Y."/>
            <person name="Kikawada T."/>
            <person name="Gusev O."/>
        </authorList>
    </citation>
    <scope>NUCLEOTIDE SEQUENCE</scope>
    <source>
        <strain evidence="17">NIAS01</strain>
        <tissue evidence="17">Whole body or cell culture</tissue>
    </source>
</reference>
<sequence length="498" mass="57083">MSHHSDDLLQAGSDSFWELGNYKRTTKRIEDGYKLCTDLSTLIQERADIEKSYAKSLKAWSKKWGDLIEKGPEYGTTEAAWKGVLTEAERVSEMHMNIKDKLCNDVMQQIRVWQKDNYHKAMMQIKERKEMDDQFKKAQKPWAKLLTKVEKAKIDYHAACKTEKSAQNQERNANSDSSLSPDQLKKMQDRVQKTKDEVQRCKEKYEQALAEINKYNSTYIEDMTTVFTKCQETEEVRLKFFKETLFAIHKVLNLSDNPALPQIYEEFYHTINNADHNKDLKWWSNNHGINMGMAWPIFIEYTEEFRDIAKGIKSKEALPAAPITLIHQRPVNEDLHDYENRHSKNTRATVDPVQFLRSSSIVENNAKTTSSSVAATTASKNDTTSVSSATPTRESPDSSPAITNGKKQPVNNNSNDSNPFDDHDEEWDDNSENVLTDNGEPGVPVKALYDYVGAESDELSFKQGDVFEKLEDEDEQGWCKGRIKGRVGLYPANYVETV</sequence>
<dbReference type="InterPro" id="IPR001452">
    <property type="entry name" value="SH3_domain"/>
</dbReference>
<feature type="domain" description="SH3" evidence="15">
    <location>
        <begin position="440"/>
        <end position="498"/>
    </location>
</feature>
<dbReference type="SUPFAM" id="SSF50044">
    <property type="entry name" value="SH3-domain"/>
    <property type="match status" value="1"/>
</dbReference>
<comment type="caution">
    <text evidence="17">The sequence shown here is derived from an EMBL/GenBank/DDBJ whole genome shotgun (WGS) entry which is preliminary data.</text>
</comment>
<accession>A0A9J6CF60</accession>
<keyword evidence="4 12" id="KW-0728">SH3 domain</keyword>
<dbReference type="InterPro" id="IPR001060">
    <property type="entry name" value="FCH_dom"/>
</dbReference>
<dbReference type="Proteomes" id="UP001107558">
    <property type="component" value="Chromosome 1"/>
</dbReference>
<feature type="domain" description="F-BAR" evidence="16">
    <location>
        <begin position="9"/>
        <end position="279"/>
    </location>
</feature>
<evidence type="ECO:0000256" key="2">
    <source>
        <dbReference type="ARBA" id="ARBA00004236"/>
    </source>
</evidence>
<dbReference type="GO" id="GO:0030100">
    <property type="term" value="P:regulation of endocytosis"/>
    <property type="evidence" value="ECO:0007669"/>
    <property type="project" value="TreeGrafter"/>
</dbReference>
<evidence type="ECO:0000256" key="8">
    <source>
        <dbReference type="ARBA" id="ARBA00023054"/>
    </source>
</evidence>
<dbReference type="PROSITE" id="PS50002">
    <property type="entry name" value="SH3"/>
    <property type="match status" value="1"/>
</dbReference>
<organism evidence="17 18">
    <name type="scientific">Polypedilum vanderplanki</name>
    <name type="common">Sleeping chironomid midge</name>
    <dbReference type="NCBI Taxonomy" id="319348"/>
    <lineage>
        <taxon>Eukaryota</taxon>
        <taxon>Metazoa</taxon>
        <taxon>Ecdysozoa</taxon>
        <taxon>Arthropoda</taxon>
        <taxon>Hexapoda</taxon>
        <taxon>Insecta</taxon>
        <taxon>Pterygota</taxon>
        <taxon>Neoptera</taxon>
        <taxon>Endopterygota</taxon>
        <taxon>Diptera</taxon>
        <taxon>Nematocera</taxon>
        <taxon>Chironomoidea</taxon>
        <taxon>Chironomidae</taxon>
        <taxon>Chironominae</taxon>
        <taxon>Polypedilum</taxon>
        <taxon>Polypedilum</taxon>
    </lineage>
</organism>
<dbReference type="GO" id="GO:0097320">
    <property type="term" value="P:plasma membrane tubulation"/>
    <property type="evidence" value="ECO:0007669"/>
    <property type="project" value="TreeGrafter"/>
</dbReference>
<keyword evidence="8 13" id="KW-0175">Coiled coil</keyword>
<dbReference type="GO" id="GO:0007010">
    <property type="term" value="P:cytoskeleton organization"/>
    <property type="evidence" value="ECO:0007669"/>
    <property type="project" value="TreeGrafter"/>
</dbReference>
<dbReference type="EMBL" id="JADBJN010000001">
    <property type="protein sequence ID" value="KAG5680716.1"/>
    <property type="molecule type" value="Genomic_DNA"/>
</dbReference>
<keyword evidence="7" id="KW-0597">Phosphoprotein</keyword>
<evidence type="ECO:0000256" key="14">
    <source>
        <dbReference type="SAM" id="MobiDB-lite"/>
    </source>
</evidence>
<evidence type="ECO:0000256" key="6">
    <source>
        <dbReference type="ARBA" id="ARBA00022490"/>
    </source>
</evidence>
<evidence type="ECO:0000256" key="4">
    <source>
        <dbReference type="ARBA" id="ARBA00022443"/>
    </source>
</evidence>
<evidence type="ECO:0000256" key="13">
    <source>
        <dbReference type="PROSITE-ProRule" id="PRU01077"/>
    </source>
</evidence>
<keyword evidence="6" id="KW-0963">Cytoplasm</keyword>
<dbReference type="AlphaFoldDB" id="A0A9J6CF60"/>
<feature type="region of interest" description="Disordered" evidence="14">
    <location>
        <begin position="365"/>
        <end position="442"/>
    </location>
</feature>
<dbReference type="PRINTS" id="PR00452">
    <property type="entry name" value="SH3DOMAIN"/>
</dbReference>
<evidence type="ECO:0000313" key="18">
    <source>
        <dbReference type="Proteomes" id="UP001107558"/>
    </source>
</evidence>
<gene>
    <name evidence="17" type="ORF">PVAND_010206</name>
</gene>
<feature type="compositionally biased region" description="Low complexity" evidence="14">
    <location>
        <begin position="366"/>
        <end position="380"/>
    </location>
</feature>
<dbReference type="CDD" id="cd11843">
    <property type="entry name" value="SH3_PACSIN"/>
    <property type="match status" value="1"/>
</dbReference>
<evidence type="ECO:0000256" key="5">
    <source>
        <dbReference type="ARBA" id="ARBA00022475"/>
    </source>
</evidence>
<dbReference type="OrthoDB" id="10255128at2759"/>
<evidence type="ECO:0000256" key="9">
    <source>
        <dbReference type="ARBA" id="ARBA00023136"/>
    </source>
</evidence>
<feature type="region of interest" description="Disordered" evidence="14">
    <location>
        <begin position="162"/>
        <end position="197"/>
    </location>
</feature>
<dbReference type="SUPFAM" id="SSF103657">
    <property type="entry name" value="BAR/IMD domain-like"/>
    <property type="match status" value="1"/>
</dbReference>
<dbReference type="GO" id="GO:0005768">
    <property type="term" value="C:endosome"/>
    <property type="evidence" value="ECO:0007669"/>
    <property type="project" value="TreeGrafter"/>
</dbReference>
<evidence type="ECO:0000256" key="7">
    <source>
        <dbReference type="ARBA" id="ARBA00022553"/>
    </source>
</evidence>
<dbReference type="PROSITE" id="PS51741">
    <property type="entry name" value="F_BAR"/>
    <property type="match status" value="1"/>
</dbReference>
<dbReference type="GO" id="GO:0005886">
    <property type="term" value="C:plasma membrane"/>
    <property type="evidence" value="ECO:0007669"/>
    <property type="project" value="UniProtKB-SubCell"/>
</dbReference>
<dbReference type="InterPro" id="IPR027267">
    <property type="entry name" value="AH/BAR_dom_sf"/>
</dbReference>
<dbReference type="Pfam" id="PF00018">
    <property type="entry name" value="SH3_1"/>
    <property type="match status" value="1"/>
</dbReference>
<dbReference type="Gene3D" id="1.20.1270.60">
    <property type="entry name" value="Arfaptin homology (AH) domain/BAR domain"/>
    <property type="match status" value="1"/>
</dbReference>
<evidence type="ECO:0000256" key="11">
    <source>
        <dbReference type="ARBA" id="ARBA00064966"/>
    </source>
</evidence>
<feature type="compositionally biased region" description="Polar residues" evidence="14">
    <location>
        <begin position="381"/>
        <end position="410"/>
    </location>
</feature>
<evidence type="ECO:0000256" key="1">
    <source>
        <dbReference type="ARBA" id="ARBA00004184"/>
    </source>
</evidence>
<dbReference type="PANTHER" id="PTHR23065:SF11">
    <property type="entry name" value="SYNDAPIN, ISOFORM C"/>
    <property type="match status" value="1"/>
</dbReference>
<dbReference type="PANTHER" id="PTHR23065">
    <property type="entry name" value="PROLINE-SERINE-THREONINE PHOSPHATASE INTERACTING PROTEIN 1"/>
    <property type="match status" value="1"/>
</dbReference>
<evidence type="ECO:0000313" key="17">
    <source>
        <dbReference type="EMBL" id="KAG5680716.1"/>
    </source>
</evidence>
<comment type="subcellular location">
    <subcellularLocation>
        <location evidence="2">Cell membrane</location>
    </subcellularLocation>
    <subcellularLocation>
        <location evidence="3">Cytoplasm</location>
    </subcellularLocation>
    <subcellularLocation>
        <location evidence="1">Endomembrane system</location>
        <topology evidence="1">Peripheral membrane protein</topology>
    </subcellularLocation>
</comment>
<keyword evidence="5" id="KW-1003">Cell membrane</keyword>
<evidence type="ECO:0000256" key="10">
    <source>
        <dbReference type="ARBA" id="ARBA00055545"/>
    </source>
</evidence>
<feature type="compositionally biased region" description="Acidic residues" evidence="14">
    <location>
        <begin position="422"/>
        <end position="431"/>
    </location>
</feature>
<comment type="subunit">
    <text evidence="11">Homodimer. May form heterooligomers with other PACSINs. Interacts (via SH3 domain) with DNM1, SYNJ1 and WASL. Interacts with TRPV4.</text>
</comment>
<dbReference type="SMART" id="SM00055">
    <property type="entry name" value="FCH"/>
    <property type="match status" value="1"/>
</dbReference>
<evidence type="ECO:0000256" key="12">
    <source>
        <dbReference type="PROSITE-ProRule" id="PRU00192"/>
    </source>
</evidence>
<dbReference type="CDD" id="cd07655">
    <property type="entry name" value="F-BAR_PACSIN"/>
    <property type="match status" value="1"/>
</dbReference>
<proteinExistence type="predicted"/>
<dbReference type="InterPro" id="IPR031160">
    <property type="entry name" value="F_BAR_dom"/>
</dbReference>
<evidence type="ECO:0008006" key="19">
    <source>
        <dbReference type="Google" id="ProtNLM"/>
    </source>
</evidence>
<comment type="function">
    <text evidence="10">Plays a role in endocytosis and regulates internalization of plasma membrane proteins. Overexpression impairs internalization of SLC2A1/GLUT1 and TRPV4 and increases the levels of SLC2A1/GLUT1 and TRPV4 at the cell membrane. Inhibits the TRPV4 calcium channel activity.</text>
</comment>
<feature type="compositionally biased region" description="Polar residues" evidence="14">
    <location>
        <begin position="165"/>
        <end position="181"/>
    </location>
</feature>
<protein>
    <recommendedName>
        <fullName evidence="19">Adaptor protein pacsin</fullName>
    </recommendedName>
</protein>
<dbReference type="SMART" id="SM00326">
    <property type="entry name" value="SH3"/>
    <property type="match status" value="1"/>
</dbReference>
<name>A0A9J6CF60_POLVA</name>
<evidence type="ECO:0000259" key="16">
    <source>
        <dbReference type="PROSITE" id="PS51741"/>
    </source>
</evidence>
<dbReference type="Gene3D" id="2.30.30.40">
    <property type="entry name" value="SH3 Domains"/>
    <property type="match status" value="1"/>
</dbReference>
<evidence type="ECO:0000256" key="3">
    <source>
        <dbReference type="ARBA" id="ARBA00004496"/>
    </source>
</evidence>
<evidence type="ECO:0000259" key="15">
    <source>
        <dbReference type="PROSITE" id="PS50002"/>
    </source>
</evidence>
<feature type="compositionally biased region" description="Basic and acidic residues" evidence="14">
    <location>
        <begin position="183"/>
        <end position="197"/>
    </location>
</feature>
<keyword evidence="9" id="KW-0472">Membrane</keyword>
<keyword evidence="18" id="KW-1185">Reference proteome</keyword>